<proteinExistence type="predicted"/>
<keyword evidence="3" id="KW-1185">Reference proteome</keyword>
<evidence type="ECO:0000313" key="2">
    <source>
        <dbReference type="EMBL" id="EYU45524.1"/>
    </source>
</evidence>
<dbReference type="CDD" id="cd22157">
    <property type="entry name" value="F-box_AtFBW1-like"/>
    <property type="match status" value="1"/>
</dbReference>
<feature type="domain" description="F-box" evidence="1">
    <location>
        <begin position="1"/>
        <end position="43"/>
    </location>
</feature>
<reference evidence="2 3" key="1">
    <citation type="journal article" date="2013" name="Proc. Natl. Acad. Sci. U.S.A.">
        <title>Fine-scale variation in meiotic recombination in Mimulus inferred from population shotgun sequencing.</title>
        <authorList>
            <person name="Hellsten U."/>
            <person name="Wright K.M."/>
            <person name="Jenkins J."/>
            <person name="Shu S."/>
            <person name="Yuan Y."/>
            <person name="Wessler S.R."/>
            <person name="Schmutz J."/>
            <person name="Willis J.H."/>
            <person name="Rokhsar D.S."/>
        </authorList>
    </citation>
    <scope>NUCLEOTIDE SEQUENCE [LARGE SCALE GENOMIC DNA]</scope>
    <source>
        <strain evidence="3">cv. DUN x IM62</strain>
    </source>
</reference>
<gene>
    <name evidence="2" type="ORF">MIMGU_mgv1a010975mg</name>
</gene>
<dbReference type="Gene3D" id="1.20.1280.50">
    <property type="match status" value="1"/>
</dbReference>
<dbReference type="NCBIfam" id="TIGR01640">
    <property type="entry name" value="F_box_assoc_1"/>
    <property type="match status" value="1"/>
</dbReference>
<name>A0A022RZM1_ERYGU</name>
<dbReference type="AlphaFoldDB" id="A0A022RZM1"/>
<accession>A0A022RZM1</accession>
<dbReference type="InterPro" id="IPR006527">
    <property type="entry name" value="F-box-assoc_dom_typ1"/>
</dbReference>
<dbReference type="Proteomes" id="UP000030748">
    <property type="component" value="Unassembled WGS sequence"/>
</dbReference>
<dbReference type="InterPro" id="IPR017451">
    <property type="entry name" value="F-box-assoc_interact_dom"/>
</dbReference>
<dbReference type="Pfam" id="PF07734">
    <property type="entry name" value="FBA_1"/>
    <property type="match status" value="1"/>
</dbReference>
<dbReference type="InterPro" id="IPR036047">
    <property type="entry name" value="F-box-like_dom_sf"/>
</dbReference>
<dbReference type="InterPro" id="IPR001810">
    <property type="entry name" value="F-box_dom"/>
</dbReference>
<dbReference type="PANTHER" id="PTHR31672">
    <property type="entry name" value="BNACNNG10540D PROTEIN"/>
    <property type="match status" value="1"/>
</dbReference>
<dbReference type="SMART" id="SM00256">
    <property type="entry name" value="FBOX"/>
    <property type="match status" value="1"/>
</dbReference>
<dbReference type="SUPFAM" id="SSF81383">
    <property type="entry name" value="F-box domain"/>
    <property type="match status" value="1"/>
</dbReference>
<sequence length="295" mass="32941">MAIPEELMIDIFSRLPAKSVGRFRCLSKLWREILSTPEFIKSHLNLQTNPQQNLLLVAALNTIHTISDVKNGTVSRKIQLIDEWEEAIGSCDGLVLLLNEKSEKILIVVVSYYDTDEYYPDNFDTFVDVYCVKKGVWKRVDNSPYDLSSARRCTGACVSGAVHWLAPSKKQGDYRSVIAAFDLAREVFDEIPVPNDVSMDSGCYQLVVLGGCLCITDAGRSLHQDNNKTDIWIMHEYGMAESWTKFTIDCGGEVLLVYNLKEKSLKNMVVDGASAYVLDGCVFVESLLSPCFGAP</sequence>
<dbReference type="PANTHER" id="PTHR31672:SF13">
    <property type="entry name" value="F-BOX PROTEIN CPR30-LIKE"/>
    <property type="match status" value="1"/>
</dbReference>
<dbReference type="STRING" id="4155.A0A022RZM1"/>
<dbReference type="EMBL" id="KI630180">
    <property type="protein sequence ID" value="EYU45524.1"/>
    <property type="molecule type" value="Genomic_DNA"/>
</dbReference>
<evidence type="ECO:0000259" key="1">
    <source>
        <dbReference type="PROSITE" id="PS50181"/>
    </source>
</evidence>
<organism evidence="2 3">
    <name type="scientific">Erythranthe guttata</name>
    <name type="common">Yellow monkey flower</name>
    <name type="synonym">Mimulus guttatus</name>
    <dbReference type="NCBI Taxonomy" id="4155"/>
    <lineage>
        <taxon>Eukaryota</taxon>
        <taxon>Viridiplantae</taxon>
        <taxon>Streptophyta</taxon>
        <taxon>Embryophyta</taxon>
        <taxon>Tracheophyta</taxon>
        <taxon>Spermatophyta</taxon>
        <taxon>Magnoliopsida</taxon>
        <taxon>eudicotyledons</taxon>
        <taxon>Gunneridae</taxon>
        <taxon>Pentapetalae</taxon>
        <taxon>asterids</taxon>
        <taxon>lamiids</taxon>
        <taxon>Lamiales</taxon>
        <taxon>Phrymaceae</taxon>
        <taxon>Erythranthe</taxon>
    </lineage>
</organism>
<dbReference type="Pfam" id="PF00646">
    <property type="entry name" value="F-box"/>
    <property type="match status" value="1"/>
</dbReference>
<dbReference type="PROSITE" id="PS50181">
    <property type="entry name" value="FBOX"/>
    <property type="match status" value="1"/>
</dbReference>
<evidence type="ECO:0000313" key="3">
    <source>
        <dbReference type="Proteomes" id="UP000030748"/>
    </source>
</evidence>
<dbReference type="InterPro" id="IPR050796">
    <property type="entry name" value="SCF_F-box_component"/>
</dbReference>
<protein>
    <recommendedName>
        <fullName evidence="1">F-box domain-containing protein</fullName>
    </recommendedName>
</protein>